<dbReference type="AlphaFoldDB" id="A0A7J0FUY0"/>
<dbReference type="OrthoDB" id="26719at2759"/>
<proteinExistence type="predicted"/>
<dbReference type="SUPFAM" id="SSF56214">
    <property type="entry name" value="4'-phosphopantetheinyl transferase"/>
    <property type="match status" value="1"/>
</dbReference>
<keyword evidence="1" id="KW-0808">Transferase</keyword>
<organism evidence="1 2">
    <name type="scientific">Actinidia rufa</name>
    <dbReference type="NCBI Taxonomy" id="165716"/>
    <lineage>
        <taxon>Eukaryota</taxon>
        <taxon>Viridiplantae</taxon>
        <taxon>Streptophyta</taxon>
        <taxon>Embryophyta</taxon>
        <taxon>Tracheophyta</taxon>
        <taxon>Spermatophyta</taxon>
        <taxon>Magnoliopsida</taxon>
        <taxon>eudicotyledons</taxon>
        <taxon>Gunneridae</taxon>
        <taxon>Pentapetalae</taxon>
        <taxon>asterids</taxon>
        <taxon>Ericales</taxon>
        <taxon>Actinidiaceae</taxon>
        <taxon>Actinidia</taxon>
    </lineage>
</organism>
<dbReference type="Proteomes" id="UP000585474">
    <property type="component" value="Unassembled WGS sequence"/>
</dbReference>
<comment type="caution">
    <text evidence="1">The sequence shown here is derived from an EMBL/GenBank/DDBJ whole genome shotgun (WGS) entry which is preliminary data.</text>
</comment>
<dbReference type="EMBL" id="BJWL01000015">
    <property type="protein sequence ID" value="GFZ02502.1"/>
    <property type="molecule type" value="Genomic_DNA"/>
</dbReference>
<gene>
    <name evidence="1" type="ORF">Acr_15g0011100</name>
</gene>
<evidence type="ECO:0000313" key="2">
    <source>
        <dbReference type="Proteomes" id="UP000585474"/>
    </source>
</evidence>
<sequence length="98" mass="10695">MLPGNVERSGTRIGNRNAEAYVKALGRGFSGAPFKTFTLRYKAAAKGSFHLSGNSNSEASEITVDSFENASNFTSKWQFALFELSGSHYAAICRGYSW</sequence>
<protein>
    <submittedName>
        <fullName evidence="1">4'-phosphopantetheinyl transferase domain protein</fullName>
    </submittedName>
</protein>
<reference evidence="1 2" key="1">
    <citation type="submission" date="2019-07" db="EMBL/GenBank/DDBJ databases">
        <title>De Novo Assembly of kiwifruit Actinidia rufa.</title>
        <authorList>
            <person name="Sugita-Konishi S."/>
            <person name="Sato K."/>
            <person name="Mori E."/>
            <person name="Abe Y."/>
            <person name="Kisaki G."/>
            <person name="Hamano K."/>
            <person name="Suezawa K."/>
            <person name="Otani M."/>
            <person name="Fukuda T."/>
            <person name="Manabe T."/>
            <person name="Gomi K."/>
            <person name="Tabuchi M."/>
            <person name="Akimitsu K."/>
            <person name="Kataoka I."/>
        </authorList>
    </citation>
    <scope>NUCLEOTIDE SEQUENCE [LARGE SCALE GENOMIC DNA]</scope>
    <source>
        <strain evidence="2">cv. Fuchu</strain>
    </source>
</reference>
<dbReference type="Gene3D" id="3.90.470.20">
    <property type="entry name" value="4'-phosphopantetheinyl transferase domain"/>
    <property type="match status" value="1"/>
</dbReference>
<name>A0A7J0FUY0_9ERIC</name>
<keyword evidence="2" id="KW-1185">Reference proteome</keyword>
<evidence type="ECO:0000313" key="1">
    <source>
        <dbReference type="EMBL" id="GFZ02502.1"/>
    </source>
</evidence>
<dbReference type="InterPro" id="IPR037143">
    <property type="entry name" value="4-PPantetheinyl_Trfase_dom_sf"/>
</dbReference>
<dbReference type="GO" id="GO:0008897">
    <property type="term" value="F:holo-[acyl-carrier-protein] synthase activity"/>
    <property type="evidence" value="ECO:0007669"/>
    <property type="project" value="InterPro"/>
</dbReference>
<accession>A0A7J0FUY0</accession>
<dbReference type="GO" id="GO:0000287">
    <property type="term" value="F:magnesium ion binding"/>
    <property type="evidence" value="ECO:0007669"/>
    <property type="project" value="InterPro"/>
</dbReference>